<accession>A0AAX4PH69</accession>
<reference evidence="8 9" key="1">
    <citation type="submission" date="2024-03" db="EMBL/GenBank/DDBJ databases">
        <title>Complete genome sequence of the green alga Chloropicon roscoffensis RCC1871.</title>
        <authorList>
            <person name="Lemieux C."/>
            <person name="Pombert J.-F."/>
            <person name="Otis C."/>
            <person name="Turmel M."/>
        </authorList>
    </citation>
    <scope>NUCLEOTIDE SEQUENCE [LARGE SCALE GENOMIC DNA]</scope>
    <source>
        <strain evidence="8 9">RCC1871</strain>
    </source>
</reference>
<comment type="similarity">
    <text evidence="2 6">Belongs to the CTL (choline transporter-like) family.</text>
</comment>
<keyword evidence="5 6" id="KW-0472">Membrane</keyword>
<dbReference type="EMBL" id="CP151511">
    <property type="protein sequence ID" value="WZN65274.1"/>
    <property type="molecule type" value="Genomic_DNA"/>
</dbReference>
<feature type="compositionally biased region" description="Low complexity" evidence="7">
    <location>
        <begin position="546"/>
        <end position="555"/>
    </location>
</feature>
<dbReference type="Proteomes" id="UP001472866">
    <property type="component" value="Chromosome 11"/>
</dbReference>
<evidence type="ECO:0000313" key="8">
    <source>
        <dbReference type="EMBL" id="WZN65274.1"/>
    </source>
</evidence>
<dbReference type="GO" id="GO:0005886">
    <property type="term" value="C:plasma membrane"/>
    <property type="evidence" value="ECO:0007669"/>
    <property type="project" value="UniProtKB-SubCell"/>
</dbReference>
<feature type="transmembrane region" description="Helical" evidence="6">
    <location>
        <begin position="228"/>
        <end position="246"/>
    </location>
</feature>
<dbReference type="AlphaFoldDB" id="A0AAX4PH69"/>
<keyword evidence="4 6" id="KW-1133">Transmembrane helix</keyword>
<feature type="region of interest" description="Disordered" evidence="7">
    <location>
        <begin position="536"/>
        <end position="567"/>
    </location>
</feature>
<evidence type="ECO:0000256" key="7">
    <source>
        <dbReference type="SAM" id="MobiDB-lite"/>
    </source>
</evidence>
<feature type="transmembrane region" description="Helical" evidence="6">
    <location>
        <begin position="303"/>
        <end position="333"/>
    </location>
</feature>
<keyword evidence="3 6" id="KW-0812">Transmembrane</keyword>
<feature type="transmembrane region" description="Helical" evidence="6">
    <location>
        <begin position="440"/>
        <end position="464"/>
    </location>
</feature>
<feature type="transmembrane region" description="Helical" evidence="6">
    <location>
        <begin position="63"/>
        <end position="84"/>
    </location>
</feature>
<evidence type="ECO:0000256" key="4">
    <source>
        <dbReference type="ARBA" id="ARBA00022989"/>
    </source>
</evidence>
<comment type="function">
    <text evidence="6">Choline transporter.</text>
</comment>
<feature type="transmembrane region" description="Helical" evidence="6">
    <location>
        <begin position="382"/>
        <end position="404"/>
    </location>
</feature>
<organism evidence="8 9">
    <name type="scientific">Chloropicon roscoffensis</name>
    <dbReference type="NCBI Taxonomy" id="1461544"/>
    <lineage>
        <taxon>Eukaryota</taxon>
        <taxon>Viridiplantae</taxon>
        <taxon>Chlorophyta</taxon>
        <taxon>Chloropicophyceae</taxon>
        <taxon>Chloropicales</taxon>
        <taxon>Chloropicaceae</taxon>
        <taxon>Chloropicon</taxon>
    </lineage>
</organism>
<dbReference type="InterPro" id="IPR007603">
    <property type="entry name" value="Choline_transptr-like"/>
</dbReference>
<feature type="transmembrane region" description="Helical" evidence="6">
    <location>
        <begin position="476"/>
        <end position="497"/>
    </location>
</feature>
<evidence type="ECO:0000256" key="1">
    <source>
        <dbReference type="ARBA" id="ARBA00004141"/>
    </source>
</evidence>
<sequence>MKDLEEVEHSKDENSRYFTFEHGDASKSFKKAVGVDWLTDKEKEERNRCEPPPLKYKYYQDKAGILVFLAGLAVFATFLSLSIVEEKPGEYACYRSECERNYASVNETWTFYKVDKAENVRLGNPNECWGVFNVTSNAWVDADYQIKTDAFYAKVNCTLQHTLYDDLQKAGGVGIYAIVFALALSLSSVFVVVALKKPGLMIPCSHGVGVAVALGCACASFAVGSGWAAVLVIVPGVHLLYMIGVWRRFKESNAIMEACGQLMKERALLRVAFAAAMVTCAWIMLWVYVFVVVCGRYTVAGDIVMFFLLLWFTQIAKYVAHTTIAGVTAMWYYGKRPYSPVRKALRRSLTTSFGSIALGALIVGVSRSFAIAAAYFRTSVNALMQIFGLCVILVDNVLGTFNVYGFCHIAVYGKPYIVASREAFEVMATSGMRGIAVDHLISGASIAMSFAVGAVCAGAGWVLTTSVFDYGGDKVLVVYVVCFFVGFVTGVIVLDVFESIATTIYTCFAEEPYLLEGVNSPLYRSLMNSWYKSQEPAKTESDSGETESVSSVHSSELAHSEPEDDKV</sequence>
<keyword evidence="9" id="KW-1185">Reference proteome</keyword>
<comment type="subcellular location">
    <subcellularLocation>
        <location evidence="6">Cell membrane</location>
        <topology evidence="6">Multi-pass membrane protein</topology>
    </subcellularLocation>
    <subcellularLocation>
        <location evidence="1">Membrane</location>
        <topology evidence="1">Multi-pass membrane protein</topology>
    </subcellularLocation>
</comment>
<dbReference type="PANTHER" id="PTHR12385">
    <property type="entry name" value="CHOLINE TRANSPORTER-LIKE (SLC FAMILY 44)"/>
    <property type="match status" value="1"/>
</dbReference>
<feature type="transmembrane region" description="Helical" evidence="6">
    <location>
        <begin position="353"/>
        <end position="376"/>
    </location>
</feature>
<evidence type="ECO:0000256" key="5">
    <source>
        <dbReference type="ARBA" id="ARBA00023136"/>
    </source>
</evidence>
<proteinExistence type="inferred from homology"/>
<feature type="transmembrane region" description="Helical" evidence="6">
    <location>
        <begin position="173"/>
        <end position="193"/>
    </location>
</feature>
<evidence type="ECO:0000256" key="2">
    <source>
        <dbReference type="ARBA" id="ARBA00007168"/>
    </source>
</evidence>
<evidence type="ECO:0000256" key="3">
    <source>
        <dbReference type="ARBA" id="ARBA00022692"/>
    </source>
</evidence>
<protein>
    <recommendedName>
        <fullName evidence="6">Choline transporter-like protein</fullName>
    </recommendedName>
</protein>
<dbReference type="PANTHER" id="PTHR12385:SF4">
    <property type="entry name" value="PROTEIN PNS1"/>
    <property type="match status" value="1"/>
</dbReference>
<dbReference type="Pfam" id="PF04515">
    <property type="entry name" value="Choline_transpo"/>
    <property type="match status" value="1"/>
</dbReference>
<feature type="compositionally biased region" description="Basic and acidic residues" evidence="7">
    <location>
        <begin position="556"/>
        <end position="567"/>
    </location>
</feature>
<name>A0AAX4PH69_9CHLO</name>
<gene>
    <name evidence="8" type="ORF">HKI87_11g68310</name>
</gene>
<evidence type="ECO:0000313" key="9">
    <source>
        <dbReference type="Proteomes" id="UP001472866"/>
    </source>
</evidence>
<dbReference type="GO" id="GO:0022857">
    <property type="term" value="F:transmembrane transporter activity"/>
    <property type="evidence" value="ECO:0007669"/>
    <property type="project" value="UniProtKB-UniRule"/>
</dbReference>
<evidence type="ECO:0000256" key="6">
    <source>
        <dbReference type="RuleBase" id="RU368066"/>
    </source>
</evidence>
<feature type="transmembrane region" description="Helical" evidence="6">
    <location>
        <begin position="267"/>
        <end position="291"/>
    </location>
</feature>
<feature type="transmembrane region" description="Helical" evidence="6">
    <location>
        <begin position="200"/>
        <end position="222"/>
    </location>
</feature>